<keyword evidence="4" id="KW-0963">Cytoplasm</keyword>
<comment type="subcellular location">
    <subcellularLocation>
        <location evidence="2">Cytoplasm</location>
        <location evidence="2">Myofibril</location>
    </subcellularLocation>
    <subcellularLocation>
        <location evidence="1">Nucleus</location>
    </subcellularLocation>
</comment>
<dbReference type="FunFam" id="2.60.40.10:FF:000080">
    <property type="entry name" value="Myosin light chain kinase, smooth muscle"/>
    <property type="match status" value="2"/>
</dbReference>
<gene>
    <name evidence="13" type="ORF">TIS948_LOCUS22447</name>
    <name evidence="14" type="ORF">UJA718_LOCUS9572</name>
</gene>
<feature type="domain" description="Ig-like" evidence="12">
    <location>
        <begin position="3695"/>
        <end position="3786"/>
    </location>
</feature>
<feature type="non-terminal residue" evidence="14">
    <location>
        <position position="1"/>
    </location>
</feature>
<feature type="domain" description="Ig-like" evidence="12">
    <location>
        <begin position="4168"/>
        <end position="4261"/>
    </location>
</feature>
<evidence type="ECO:0000313" key="14">
    <source>
        <dbReference type="EMBL" id="CAF4251498.1"/>
    </source>
</evidence>
<evidence type="ECO:0000256" key="9">
    <source>
        <dbReference type="ARBA" id="ARBA00023242"/>
    </source>
</evidence>
<feature type="domain" description="Ig-like" evidence="12">
    <location>
        <begin position="4357"/>
        <end position="4446"/>
    </location>
</feature>
<dbReference type="FunFam" id="2.60.40.10:FF:000107">
    <property type="entry name" value="Myosin, light chain kinase a"/>
    <property type="match status" value="7"/>
</dbReference>
<feature type="domain" description="Ig-like" evidence="12">
    <location>
        <begin position="4079"/>
        <end position="4164"/>
    </location>
</feature>
<dbReference type="EMBL" id="CAJNXB010003858">
    <property type="protein sequence ID" value="CAF3342031.1"/>
    <property type="molecule type" value="Genomic_DNA"/>
</dbReference>
<dbReference type="GO" id="GO:0005634">
    <property type="term" value="C:nucleus"/>
    <property type="evidence" value="ECO:0007669"/>
    <property type="project" value="UniProtKB-SubCell"/>
</dbReference>
<evidence type="ECO:0000256" key="6">
    <source>
        <dbReference type="ARBA" id="ARBA00022737"/>
    </source>
</evidence>
<feature type="domain" description="Ig-like" evidence="12">
    <location>
        <begin position="3791"/>
        <end position="3883"/>
    </location>
</feature>
<feature type="compositionally biased region" description="Basic and acidic residues" evidence="11">
    <location>
        <begin position="323"/>
        <end position="335"/>
    </location>
</feature>
<feature type="domain" description="Ig-like" evidence="12">
    <location>
        <begin position="4548"/>
        <end position="4638"/>
    </location>
</feature>
<feature type="domain" description="Ig-like" evidence="12">
    <location>
        <begin position="1785"/>
        <end position="1883"/>
    </location>
</feature>
<feature type="domain" description="Ig-like" evidence="12">
    <location>
        <begin position="915"/>
        <end position="1005"/>
    </location>
</feature>
<feature type="domain" description="Ig-like" evidence="12">
    <location>
        <begin position="2549"/>
        <end position="2638"/>
    </location>
</feature>
<dbReference type="GO" id="GO:0045989">
    <property type="term" value="P:positive regulation of striated muscle contraction"/>
    <property type="evidence" value="ECO:0007669"/>
    <property type="project" value="UniProtKB-ARBA"/>
</dbReference>
<feature type="domain" description="Ig-like" evidence="12">
    <location>
        <begin position="1292"/>
        <end position="1384"/>
    </location>
</feature>
<dbReference type="Gene3D" id="2.60.40.10">
    <property type="entry name" value="Immunoglobulins"/>
    <property type="match status" value="50"/>
</dbReference>
<evidence type="ECO:0000313" key="13">
    <source>
        <dbReference type="EMBL" id="CAF3342031.1"/>
    </source>
</evidence>
<reference evidence="14" key="1">
    <citation type="submission" date="2021-02" db="EMBL/GenBank/DDBJ databases">
        <authorList>
            <person name="Nowell W R."/>
        </authorList>
    </citation>
    <scope>NUCLEOTIDE SEQUENCE</scope>
</reference>
<feature type="compositionally biased region" description="Polar residues" evidence="11">
    <location>
        <begin position="35"/>
        <end position="46"/>
    </location>
</feature>
<feature type="domain" description="Ig-like" evidence="12">
    <location>
        <begin position="2263"/>
        <end position="2353"/>
    </location>
</feature>
<dbReference type="GO" id="GO:0031674">
    <property type="term" value="C:I band"/>
    <property type="evidence" value="ECO:0007669"/>
    <property type="project" value="UniProtKB-ARBA"/>
</dbReference>
<feature type="domain" description="Ig-like" evidence="12">
    <location>
        <begin position="3887"/>
        <end position="3979"/>
    </location>
</feature>
<feature type="domain" description="Ig-like" evidence="12">
    <location>
        <begin position="3984"/>
        <end position="4076"/>
    </location>
</feature>
<feature type="domain" description="Ig-like" evidence="12">
    <location>
        <begin position="1974"/>
        <end position="2064"/>
    </location>
</feature>
<feature type="domain" description="Ig-like" evidence="12">
    <location>
        <begin position="3217"/>
        <end position="3304"/>
    </location>
</feature>
<dbReference type="FunFam" id="2.60.40.10:FF:000425">
    <property type="entry name" value="Myosin light chain kinase"/>
    <property type="match status" value="1"/>
</dbReference>
<feature type="domain" description="Ig-like" evidence="12">
    <location>
        <begin position="1104"/>
        <end position="1195"/>
    </location>
</feature>
<dbReference type="GO" id="GO:0007156">
    <property type="term" value="P:homophilic cell adhesion via plasma membrane adhesion molecules"/>
    <property type="evidence" value="ECO:0007669"/>
    <property type="project" value="TreeGrafter"/>
</dbReference>
<evidence type="ECO:0000256" key="5">
    <source>
        <dbReference type="ARBA" id="ARBA00022729"/>
    </source>
</evidence>
<dbReference type="CDD" id="cd00096">
    <property type="entry name" value="Ig"/>
    <property type="match status" value="3"/>
</dbReference>
<feature type="domain" description="Ig-like" evidence="12">
    <location>
        <begin position="1011"/>
        <end position="1099"/>
    </location>
</feature>
<comment type="caution">
    <text evidence="14">The sequence shown here is derived from an EMBL/GenBank/DDBJ whole genome shotgun (WGS) entry which is preliminary data.</text>
</comment>
<dbReference type="Proteomes" id="UP000663873">
    <property type="component" value="Unassembled WGS sequence"/>
</dbReference>
<feature type="domain" description="Ig-like" evidence="12">
    <location>
        <begin position="2358"/>
        <end position="2449"/>
    </location>
</feature>
<dbReference type="GO" id="GO:0008092">
    <property type="term" value="F:cytoskeletal protein binding"/>
    <property type="evidence" value="ECO:0007669"/>
    <property type="project" value="UniProtKB-ARBA"/>
</dbReference>
<evidence type="ECO:0000256" key="4">
    <source>
        <dbReference type="ARBA" id="ARBA00022490"/>
    </source>
</evidence>
<dbReference type="SUPFAM" id="SSF48726">
    <property type="entry name" value="Immunoglobulin"/>
    <property type="match status" value="49"/>
</dbReference>
<comment type="similarity">
    <text evidence="3">Belongs to the protein kinase superfamily. CAMK Ser/Thr protein kinase family.</text>
</comment>
<feature type="domain" description="Ig-like" evidence="12">
    <location>
        <begin position="3599"/>
        <end position="3692"/>
    </location>
</feature>
<dbReference type="InterPro" id="IPR036179">
    <property type="entry name" value="Ig-like_dom_sf"/>
</dbReference>
<dbReference type="InterPro" id="IPR050958">
    <property type="entry name" value="Cell_Adh-Cytoskel_Orgn"/>
</dbReference>
<name>A0A820EUN7_9BILA</name>
<feature type="domain" description="Ig-like" evidence="12">
    <location>
        <begin position="4832"/>
        <end position="4933"/>
    </location>
</feature>
<feature type="compositionally biased region" description="Basic and acidic residues" evidence="11">
    <location>
        <begin position="362"/>
        <end position="380"/>
    </location>
</feature>
<dbReference type="FunFam" id="2.60.40.10:FF:000032">
    <property type="entry name" value="palladin isoform X1"/>
    <property type="match status" value="10"/>
</dbReference>
<evidence type="ECO:0000256" key="3">
    <source>
        <dbReference type="ARBA" id="ARBA00006692"/>
    </source>
</evidence>
<dbReference type="GO" id="GO:0031672">
    <property type="term" value="C:A band"/>
    <property type="evidence" value="ECO:0007669"/>
    <property type="project" value="UniProtKB-ARBA"/>
</dbReference>
<dbReference type="EMBL" id="CAJOBP010001081">
    <property type="protein sequence ID" value="CAF4251498.1"/>
    <property type="molecule type" value="Genomic_DNA"/>
</dbReference>
<evidence type="ECO:0000313" key="15">
    <source>
        <dbReference type="Proteomes" id="UP000663873"/>
    </source>
</evidence>
<organism evidence="14 15">
    <name type="scientific">Rotaria socialis</name>
    <dbReference type="NCBI Taxonomy" id="392032"/>
    <lineage>
        <taxon>Eukaryota</taxon>
        <taxon>Metazoa</taxon>
        <taxon>Spiralia</taxon>
        <taxon>Gnathifera</taxon>
        <taxon>Rotifera</taxon>
        <taxon>Eurotatoria</taxon>
        <taxon>Bdelloidea</taxon>
        <taxon>Philodinida</taxon>
        <taxon>Philodinidae</taxon>
        <taxon>Rotaria</taxon>
    </lineage>
</organism>
<feature type="domain" description="Ig-like" evidence="12">
    <location>
        <begin position="1581"/>
        <end position="1671"/>
    </location>
</feature>
<dbReference type="FunFam" id="2.60.40.10:FF:000031">
    <property type="entry name" value="Myosin-binding protein C, slow type"/>
    <property type="match status" value="1"/>
</dbReference>
<dbReference type="InterPro" id="IPR007110">
    <property type="entry name" value="Ig-like_dom"/>
</dbReference>
<dbReference type="PANTHER" id="PTHR45080">
    <property type="entry name" value="CONTACTIN 5"/>
    <property type="match status" value="1"/>
</dbReference>
<accession>A0A820EUN7</accession>
<dbReference type="InterPro" id="IPR003599">
    <property type="entry name" value="Ig_sub"/>
</dbReference>
<evidence type="ECO:0000256" key="7">
    <source>
        <dbReference type="ARBA" id="ARBA00023054"/>
    </source>
</evidence>
<dbReference type="PANTHER" id="PTHR45080:SF8">
    <property type="entry name" value="IG-LIKE DOMAIN-CONTAINING PROTEIN"/>
    <property type="match status" value="1"/>
</dbReference>
<dbReference type="Proteomes" id="UP000663825">
    <property type="component" value="Unassembled WGS sequence"/>
</dbReference>
<evidence type="ECO:0000256" key="2">
    <source>
        <dbReference type="ARBA" id="ARBA00004657"/>
    </source>
</evidence>
<dbReference type="InterPro" id="IPR003598">
    <property type="entry name" value="Ig_sub2"/>
</dbReference>
<feature type="compositionally biased region" description="Basic and acidic residues" evidence="11">
    <location>
        <begin position="48"/>
        <end position="85"/>
    </location>
</feature>
<dbReference type="Pfam" id="PF07679">
    <property type="entry name" value="I-set"/>
    <property type="match status" value="49"/>
</dbReference>
<evidence type="ECO:0000256" key="8">
    <source>
        <dbReference type="ARBA" id="ARBA00023157"/>
    </source>
</evidence>
<dbReference type="InterPro" id="IPR013783">
    <property type="entry name" value="Ig-like_fold"/>
</dbReference>
<proteinExistence type="inferred from homology"/>
<dbReference type="InterPro" id="IPR013098">
    <property type="entry name" value="Ig_I-set"/>
</dbReference>
<evidence type="ECO:0000259" key="12">
    <source>
        <dbReference type="PROSITE" id="PS50835"/>
    </source>
</evidence>
<feature type="domain" description="Ig-like" evidence="12">
    <location>
        <begin position="678"/>
        <end position="766"/>
    </location>
</feature>
<feature type="domain" description="Ig-like" evidence="12">
    <location>
        <begin position="1200"/>
        <end position="1290"/>
    </location>
</feature>
<dbReference type="OrthoDB" id="504170at2759"/>
<feature type="region of interest" description="Disordered" evidence="11">
    <location>
        <begin position="362"/>
        <end position="409"/>
    </location>
</feature>
<keyword evidence="8" id="KW-1015">Disulfide bond</keyword>
<keyword evidence="9" id="KW-0539">Nucleus</keyword>
<feature type="domain" description="Ig-like" evidence="12">
    <location>
        <begin position="2454"/>
        <end position="2545"/>
    </location>
</feature>
<feature type="non-terminal residue" evidence="14">
    <location>
        <position position="5542"/>
    </location>
</feature>
<keyword evidence="7" id="KW-0175">Coiled coil</keyword>
<feature type="domain" description="Ig-like" evidence="12">
    <location>
        <begin position="3503"/>
        <end position="3594"/>
    </location>
</feature>
<dbReference type="GO" id="GO:0005886">
    <property type="term" value="C:plasma membrane"/>
    <property type="evidence" value="ECO:0007669"/>
    <property type="project" value="TreeGrafter"/>
</dbReference>
<feature type="domain" description="Ig-like" evidence="12">
    <location>
        <begin position="2069"/>
        <end position="2158"/>
    </location>
</feature>
<feature type="region of interest" description="Disordered" evidence="11">
    <location>
        <begin position="1"/>
        <end position="337"/>
    </location>
</feature>
<keyword evidence="10" id="KW-0393">Immunoglobulin domain</keyword>
<dbReference type="FunFam" id="2.60.40.10:FF:000345">
    <property type="entry name" value="Muscle M-line assembly protein unc-89"/>
    <property type="match status" value="3"/>
</dbReference>
<dbReference type="GO" id="GO:0060298">
    <property type="term" value="P:positive regulation of sarcomere organization"/>
    <property type="evidence" value="ECO:0007669"/>
    <property type="project" value="UniProtKB-ARBA"/>
</dbReference>
<keyword evidence="15" id="KW-1185">Reference proteome</keyword>
<evidence type="ECO:0000256" key="11">
    <source>
        <dbReference type="SAM" id="MobiDB-lite"/>
    </source>
</evidence>
<evidence type="ECO:0000256" key="1">
    <source>
        <dbReference type="ARBA" id="ARBA00004123"/>
    </source>
</evidence>
<feature type="domain" description="Ig-like" evidence="12">
    <location>
        <begin position="2741"/>
        <end position="2834"/>
    </location>
</feature>
<feature type="domain" description="Ig-like" evidence="12">
    <location>
        <begin position="5323"/>
        <end position="5414"/>
    </location>
</feature>
<feature type="compositionally biased region" description="Basic and acidic residues" evidence="11">
    <location>
        <begin position="99"/>
        <end position="316"/>
    </location>
</feature>
<dbReference type="SMART" id="SM00408">
    <property type="entry name" value="IGc2"/>
    <property type="match status" value="48"/>
</dbReference>
<feature type="domain" description="Ig-like" evidence="12">
    <location>
        <begin position="2643"/>
        <end position="2735"/>
    </location>
</feature>
<sequence length="5542" mass="609752">KDQTTEAAEKPFTTLEQPQSKQTTEETAEATEQANLTQPAENTQQAFKARETKTAKDQPKPIKDAKPTKTSEDKPIHEPIKKQPDQGETPLEQAVQENKATETKDVEQVKATEEAKAKKAAEAKAKAEKEAEERTTAEKEAEEKAKAAEEAKATKAAETKAKEEKQAEEKAKAEKQAEEKAKAAEEAKAKKAAEAKAKAEKQAEEKAKAEKVAEEKAKAAEDAKVKKAAEVKAKAEKQAEEKAKAEKEAEDKAKAVQDAKAKKVAEAKIVEEAKAKKAADEKAKSEKQAEEKGNAGEEDKRKKAGDGKTKPMEEFKPLVVEDENTKPSDEEKQVKAVDLNAIPTAEVMTVAMEEVPDKIVEVSKVKAGREDKSKGGDAGKGKQLGTSKPKSVAERKSLGMEEGQLKQADEKKSTILKGAVDKMDVSTVGEKVGSVGTHLFAEDTEKKSVKLSTEAWPSTIVEETAVANKMKSEGLGSSKTSLATAIELPQIEAVKVAEIVETTSPESLTSSMEHDYLRPNFTLRLKPTVVVNDGEKLKLEVRFIAQPEPTITWYFKTGVLKPSSNVHIDQLRDVHMFSSILTIDKVTMEYDGKFKVVLKNELGEIISGTQVNVKRSSKTAQTQAPTKKISTSEVPSLSSDELLLTTASGSQGDIMSSELAGTTLDRRTSTLGIPEGKPTFTQPLESELLINEDEQLVLQCTISGNPLPQLIWLFNDRKVIAGNDYQRNSEQLNPHSVRHQLIISPKQKKIGVYKAQAQNTYGHTICTCSVKKSAHAINQQKKAAFGEAELQIPAAPPQRRRSSAASPANVEQTQNPILVQGLSILQIDLGSPCALTCKSKYDTEQQWFKDGQPIIGTKPTDNIFTKTDRTNDGNIHVLNIKRFQQENIGNYELVLKNSLGQINSQGQLEMKGILPAFTLEPKSAAVVKGKLAEFNCRVSGSPKPEVQWFLNDKLLQPSSRVSIVEERGLIILRINNITDADTGTIKCLVKNALAEIKSEVQLLITGEQRAPKIIDKSRPTSANAGESVELFVKISGAPVPTVTWTRKGMTISSNELYELRSDNETYYLLIKKAVADVVGTYVITAVNTAGKATADIDLTITGLSTLFERPLRDISVSQGRLFALDCEVNTKKGVPTIVWMKDNQPIVKSDRITPSVKGNKVHVLTIKQALPSDTGYYSIKATLGNEVSTSDAQVLVEIPPTIVKIPDAITIVDGQDCEIDIEVTGLPSPIIKWSHLAQDLKTNAKYKITSDGNHHQLRIQRATVDDAGEYQVMCSNNIGRTTGKITVQISSPPAVVEPLKDLFVPIKRSARLETHIYAFPVAKATWSKNAIPIDFSLYGARIVAEEKRGIYSLVIKNIQLDDGGFYVCTAQNSFGQVKTSATLTIEMAPIFLHKLDKLEGVENCDIDIRVQVAGYPKPKIDFAFNQNTLDLRGRYALKELKDGWYVFTISNTKRSDAGSYTCTATNSLGQASCIGKLTLFQLAAPNFTKTLTDALFPVGGILKTDLKVSGLPLPRLTWLKDGQVFDENDRISIVFYPLTATWTLTIRECQESDSGSYECRAKNPGGEKTTQCQITVSGEAPAFIDSPEKVSCLEGQTAVFGCRVSGDPNPMVVWSRGKGKQFTENTQKYALYYDEELDAHFFEINQYNEADTGIYTVTAQNIHGTITKPVSCFLATKPEEVIDYKSVLRKMEALVKAGQGGPDWGKLRKGKAIAKGPADPGWQYKLKHFELMTEAQLAQYNQAQPVDLIGLPPGQLGARLSRGSLATGEGFESDDGLGLNVPTPPGGAKGRKTSRMGLVTFTKQLSNVAVHEGKHATFECSISDVETPVTWLFNDKPIPAQRAQTLAIGKTRRLNIKECLLSENHSTVTCVLDEATKTSAQLVVEEEAFEFTDKLKNLKIKRGDICELNCTVNKPNITLQWFKDGNLITNIKEEINGLVHKLIITNADVNDKGVYVAKYLNAQTEGNVEVLGAPQIVKPPTNSILLLGQSVVLTAEITSNLKPIVTWLFKGQPIKSSATKHQIEAKKDGIYTLTILRGDAADEGLYSVVAENSVDKAQADATVNVCSKPKIDKLADVALNIGENLRVTCQYSGRPAPTITWYKDGQVIPADDQRIRITQESATLSVLTINNANLNDTGVYSVKLQNIAGEVEGKSNVNVKPTKPTLTRDLNPTYVGVKNEDLILSIAGTGNPYPTCQWFKNNTELTQSSDERIEFKEDKTTNEFFIIIKNTNQHDIAEYQAQLTNAAGLIKSKKSKISIQKQPVFVRKPQTTTANLAETCQIECEIDALPHAKVTWLIGGKPVSMKDGYETTFDAQTGIATLIIRNVATKHAGSVTVKAENTIGTTEEIFNINIRSTPILLKPLTDTEVLTNNDATLTCAFQSSPQATIQWFHNGQPLALSPNKYDISYDSTTNQHKLIIKNALLEDHGTYSVQATNELGQTQTEAKLHVVNAPIFVDGLQDQSVAARQSIELYIKVLGTPQPTTTWYKAGKEIKSDEKKYSIVPIDTEGNAKLIIKDVGEEDQNFYTCVAKNKIGTNQTEGHLKVLAPLQFIQPLKDQDLLALSSCVLTVEVNGIPKPTVKWFFNDQEIKNTPKSKIETKQNVHTLSLPKVDLPEDGIYKCVATNADGSVETQAHLSVCTKPKVEGKANDVTAQISQSPELHTAFSGLPKPTVTWYKGNDLTNPIQSDDNIEISELPDGTQVLKVKKADVTDSAVYTARATNKVGTVDSKINLVIKEIKPHIISDITNMTAIRDEPIEFTIKAAGNPQPTIRWFKNETEEILSTNQDFEFIQDASTDTFMLKIHKCKPEHQGDYSALLTNTGGSAKSKKGKLIVTKVPEFLEKPTSVDANENDLAEFHAKVDAFPAAKITWLFEGKPVSVKEGFDVHTDQATGTSVLTIKQALPKHIGKISVKAENASGSVEETVQCSVKTGPKITKKPTDIEALLHTDAVFLIDVSGSPKPEVEWIHLGQTVIPSGKYEIIEGDATVTKLIIHDVTPEDESPIQIKVKNSLGQTEATVQLKALETPRIEPQLTDQQVTLSDTLTLKTNVYGRPNVDIQWLKDQKPISSSDRIKIERNNNECSLTIENIKEEDIGAYVLSVKNKLGKVDTTSNVKVTAPLNFTKPLDDLDIIQGSNGVLSVDCGGVPKPKLTWYFNGNEIKSNQKTRIETKGSTSILTINKADMIDIGVYKVVADNGKETVETQANIDVCVKPKVEGKLTDATCILNETAKLSVKFSAVPTAVITWYKADGTEITPDDRIQIVNDDHGQSTLTVNKTVSQDAQAYIARAVNKVGSVDAKINLNIKEVKPALKHDIEPQTINVGDELVYRLLVGGRPLPTVKFFKDGNEIGPITVEESSTTDDSLTTAVLRIPHAALTDQGEYQASIENSAGVVKTKKVKVTVQQTPTFLKTPEDASVSQGKEVTYEAQISAHPTAKVTWSLNGKSLTPNADCAIAFDNATQKASLTLRKIDVAKHTGKITCQVENPAGKVTHDAKLSVFTQPKLLKPLQDESIVEGQDTTLSIEAIGYPSPNIQWFFNDQLISPTDQHYQIVTKEEEHLYELKIKQTKSTDIGTYKVVLTNSEGEIASQANLNVQLAPVISSLEPKIEGIQGQQVIISCQVSGNPKPEITFLKDKKDVTTLEDKNRFQIEYDEKTDEVRLIISNVKDDDHGKYTVQAKNPVSTIEEQTTVTIAAQLAFTEGLQDTDVISGQNLTLTCHCQGIPKPTVKWYQNEHEIKSTTKQKIESKPDDVHTLTVNRVDLTDGGVFKVVATNPQGSVTSTCNVTVLMKPKIESKQQDIQVTIGEPAQFSAKISGLPKPTIQWFKNGQPFDIDNERIKTVENDDVYSLVFESTQIEDKASYTFKATNRAGDIESPKMALNVTTTQPKIRLDLQPTLNVTKNESIVLTIQADGKPKPHIQWFKGTEEISRNQTGVKIIEEGDNTYKLIIEQATENDHGEYSAIIQNAAGQVKSKKTNVVVTKSPEFLSKPTDTTFRQGDTGTIECQVDGFPLPKITLLHNGKPLTPKDGIEHTYDAATHRLIITVKNARFDQAGIITCKLENTLGSTEASFQFNVTAGPSITKGLTDQECVLGKEFRLSLTTSANPKPTVKWFKDNVELQNMGTQASDDTYELVIPNVKLEDEGIYKAVVANDIGDRETQCKLTVTQPSELKCDFTEQQIIALGQTIHLSCQVSGRPQPDVIWTKDGKEIKASDRVEIIKNVDGTCSLTIKQATSEDKGVYKVICKNKLQTREAQTQVQITSALRFNASLKDNITQVGQSVIFEIDCEGLPKPTIKWLFNGQEINASPKYKIESKGNVTKLTLSKVDLVDSGLYEAIVSNGIDTINTQSKLDVCVKPKVEGKPSDVNVHVNESAKLQCKISGSPSPTIVWLKDGQPIEQSDNITIQSEPDGTQTLLVKSTQITDKGSYVCQATNIGGTVDVKLNLNVQQVKPTLKSDLMKDIVALADEPVALTIQAAGTKPKVKWYKDGEEIIETVEEEYEIIEEEETYTLLIKRAQPKDSGEYQAVITNDAGQVKSKKIKVQIQKAAHLKKKPEPIVTVKQGEQARFECEFVGNPSPKVSWLRDGKPLTPKDGFEIKTDTTTGTSVLVINQTTTKHSGPITLRLENSAGPPIEEIIQLQVETAPQLLQKPQAVTEAHLNQTASIAFKCLSTPKPVIHLFRNDDEIQLTDEHYEIVINPTDLTSYEIKIKNVQIEDEGNYRIYIENSLGNIESNFQLATIDNVSIKSSAQPINTDLKQHDTLVLEYTVSGRPKPDVVFMKDGKEIKASAKTQITYDETTNIYRLITTDVGQDDQGVYTLVAKNKLGRQESEPVKINVTAPLTIKRQLPGTVDCIFNEQTTLTIEAEGIPQPKITWLFNDQPLKSSPKHKIETSKENPRLTTLTITKLDHPDDGKYTAIIDNGLEKVQSDCQLHVYTKPKLESKLDSTFTFNYGEPGLIPLHISGDDNTITWLKDSHPIELNDRVRFITEENNLYKLVIDDVRSEDKGIYTIQVKNKGGLVELKTTVNVKEQKPQILFDLNDAPGINVAKIGEEFSLEIQAQGKPAPHVAWLFNGQELSTDSTDYELIATEDGHYRLVFHQFNEHYLGEYQAIITSSAGTIKTKKVKVTGQQIPFFTQELPQFVQVKTGEKLTIECTTKGYPPPKVSWSLNGKILTNKDGYDIKFDQATGHATFIIPNATMKHIGKYECKIENQYGTHATEINIDVLAPPNVQQKMQDFEICRGQEVTITVTADGSPLPTCTWLYNDTPIQVQPDHIEIINDGPVHSLRILNAELTDEGQYKAVIENQMGKTELVSQVTVMDAPDIASEPAEIRINQGGSCKLQCHASGKPLPEVKWTKNGKEIKSTEHLLLESLPDGIHYLTLTDAQADHSGQYIANVKHKVRTQQMIFNIIVTAPLTLKQTPSDVNVLQTQNAQIALEFEGLPRPNITWLFNGNPIQPSAKYKVEMKGNQFILNVNKTDFADSGIYTAIIDNGIEKLEVPVNMHIGVKPKVEAPKPANDQTCTIGQDTQISWKFSGIEKPH</sequence>
<dbReference type="PROSITE" id="PS50835">
    <property type="entry name" value="IG_LIKE"/>
    <property type="match status" value="38"/>
</dbReference>
<feature type="domain" description="Ig-like" evidence="12">
    <location>
        <begin position="1485"/>
        <end position="1577"/>
    </location>
</feature>
<feature type="domain" description="Ig-like" evidence="12">
    <location>
        <begin position="3028"/>
        <end position="3118"/>
    </location>
</feature>
<feature type="domain" description="Ig-like" evidence="12">
    <location>
        <begin position="3120"/>
        <end position="3209"/>
    </location>
</feature>
<feature type="domain" description="Ig-like" evidence="12">
    <location>
        <begin position="1886"/>
        <end position="1969"/>
    </location>
</feature>
<protein>
    <recommendedName>
        <fullName evidence="12">Ig-like domain-containing protein</fullName>
    </recommendedName>
</protein>
<feature type="compositionally biased region" description="Basic and acidic residues" evidence="11">
    <location>
        <begin position="391"/>
        <end position="409"/>
    </location>
</feature>
<feature type="domain" description="Ig-like" evidence="12">
    <location>
        <begin position="5133"/>
        <end position="5224"/>
    </location>
</feature>
<feature type="domain" description="Ig-like" evidence="12">
    <location>
        <begin position="5229"/>
        <end position="5318"/>
    </location>
</feature>
<dbReference type="SMART" id="SM00409">
    <property type="entry name" value="IG"/>
    <property type="match status" value="50"/>
</dbReference>
<feature type="domain" description="Ig-like" evidence="12">
    <location>
        <begin position="4452"/>
        <end position="4541"/>
    </location>
</feature>
<keyword evidence="6" id="KW-0677">Repeat</keyword>
<feature type="domain" description="Ig-like" evidence="12">
    <location>
        <begin position="4938"/>
        <end position="5027"/>
    </location>
</feature>
<keyword evidence="5" id="KW-0732">Signal</keyword>
<evidence type="ECO:0000256" key="10">
    <source>
        <dbReference type="ARBA" id="ARBA00023319"/>
    </source>
</evidence>
<feature type="domain" description="Ig-like" evidence="12">
    <location>
        <begin position="3407"/>
        <end position="3498"/>
    </location>
</feature>